<gene>
    <name evidence="2" type="ORF">VI08_08665</name>
</gene>
<name>A0A0F3KWK1_9GAMM</name>
<dbReference type="EMBL" id="JZRB01000016">
    <property type="protein sequence ID" value="KJV35347.1"/>
    <property type="molecule type" value="Genomic_DNA"/>
</dbReference>
<dbReference type="PATRIC" id="fig|345309.4.peg.949"/>
<dbReference type="OrthoDB" id="7011165at2"/>
<dbReference type="RefSeq" id="WP_045829161.1">
    <property type="nucleotide sequence ID" value="NZ_JZRB01000016.1"/>
</dbReference>
<feature type="domain" description="Dermonecrotic toxin N-terminal" evidence="1">
    <location>
        <begin position="314"/>
        <end position="564"/>
    </location>
</feature>
<proteinExistence type="predicted"/>
<protein>
    <recommendedName>
        <fullName evidence="1">Dermonecrotic toxin N-terminal domain-containing protein</fullName>
    </recommendedName>
</protein>
<reference evidence="2 3" key="1">
    <citation type="submission" date="2015-03" db="EMBL/GenBank/DDBJ databases">
        <title>Draft genome sequence of Luteibacter yeojuensis strain SU11.</title>
        <authorList>
            <person name="Sulaiman J."/>
            <person name="Priya K."/>
            <person name="Chan K.-G."/>
        </authorList>
    </citation>
    <scope>NUCLEOTIDE SEQUENCE [LARGE SCALE GENOMIC DNA]</scope>
    <source>
        <strain evidence="2 3">SU11</strain>
    </source>
</reference>
<dbReference type="Proteomes" id="UP000033651">
    <property type="component" value="Unassembled WGS sequence"/>
</dbReference>
<dbReference type="InterPro" id="IPR046673">
    <property type="entry name" value="ToxA_N"/>
</dbReference>
<evidence type="ECO:0000259" key="1">
    <source>
        <dbReference type="Pfam" id="PF20178"/>
    </source>
</evidence>
<organism evidence="2 3">
    <name type="scientific">Luteibacter yeojuensis</name>
    <dbReference type="NCBI Taxonomy" id="345309"/>
    <lineage>
        <taxon>Bacteria</taxon>
        <taxon>Pseudomonadati</taxon>
        <taxon>Pseudomonadota</taxon>
        <taxon>Gammaproteobacteria</taxon>
        <taxon>Lysobacterales</taxon>
        <taxon>Rhodanobacteraceae</taxon>
        <taxon>Luteibacter</taxon>
    </lineage>
</organism>
<evidence type="ECO:0000313" key="3">
    <source>
        <dbReference type="Proteomes" id="UP000033651"/>
    </source>
</evidence>
<accession>A0A0F3KWK1</accession>
<dbReference type="Pfam" id="PF20178">
    <property type="entry name" value="ToxA_N"/>
    <property type="match status" value="1"/>
</dbReference>
<evidence type="ECO:0000313" key="2">
    <source>
        <dbReference type="EMBL" id="KJV35347.1"/>
    </source>
</evidence>
<dbReference type="AlphaFoldDB" id="A0A0F3KWK1"/>
<keyword evidence="3" id="KW-1185">Reference proteome</keyword>
<sequence>MDALPPPPPAVVRAVDQDAVDAATRLIDMERWLHAQQASLPTPPLQPDNASLAAFAGDVDAWWASRREPFKARLAAAMGDIALLRGFDGSLPDDTCAAAIGIATVHGMVLPHVALHEVTVGGAPYAGAFLAADTRPAGKVISFLPARGWDTHDTAAAALQAIEAHARRALASRTDLPGVAHTRLGGAGEGPIVASRPLQGRLFDTLVDGIIRAQREKMDAAWAEFSLGPGVPGRHQHLADALRDALRLADAFDVASILEVRDARLRMALADERLATVPADVAAQWRQARRDYAEGMQAIAAREGEAGIAPPGGLHDYTMRQLRTVLTGLGIDDDPADITITLHRGTDVAAWFESFTSLFTGPEPLHAPLLDLALRNVPPAGGGLFTASGKRGDAIAPLNDKVIRGMLNRLDVHTRFQALLRRELQEGPLAPLRRSLFATGWAARARHEATDALVATLRDEHAGAAHLGLGRQGLAWVVAALDATAGARTLPNGAAIEVSAVGYLDTTIRDIVEFRATGQARFVLYTPGAPDGVAFRQFAGRDEAERLFYRQPAFREYLLDRLPAAFSELAGVGGARQFKASRGVQWVFGGNLPPGYTQTAGPFEPRPIAGDIAGALYDTHVEHSLRQVREVSRSTADAGWGYLVDLWHRNPAQALPAHAVVATVTAPFRVAPAGWRAYDAVRAGDFGRAFVDATEAYVAAIAAHAAGATALASGTALATLGFRTARGATVDRVLRRGDQPMPSRYPASGPAPAGVPDAHGLYRIDGQQYAAVGGQLYKAYYDAPRRAVRLGSVPAGGDVAGPTIRLQQGLWRLGRQAPPRARYGSNASDDFRSEYVAQLAHAFPDAAERDLVVAAMFREVRGLPAAAAAGVSEAQRSAFRDAMVRAEQAVHTLAGTGPALPGHLRRVSSADLPQRLWFHGDRRIHADAFAHAATASGGEWAAMGTAYQARDVVGIRLTAVPPGAPSSPHDFAVELAVRDIVAARMSGAGPVDLVTALGSSGPDFILRTPPGQPLVLAPGEFRVVETPM</sequence>
<comment type="caution">
    <text evidence="2">The sequence shown here is derived from an EMBL/GenBank/DDBJ whole genome shotgun (WGS) entry which is preliminary data.</text>
</comment>